<feature type="region of interest" description="Disordered" evidence="1">
    <location>
        <begin position="1"/>
        <end position="21"/>
    </location>
</feature>
<evidence type="ECO:0000313" key="6">
    <source>
        <dbReference type="Proteomes" id="UP000199636"/>
    </source>
</evidence>
<keyword evidence="6" id="KW-1185">Reference proteome</keyword>
<dbReference type="EMBL" id="FNDS01000005">
    <property type="protein sequence ID" value="SDI07308.1"/>
    <property type="molecule type" value="Genomic_DNA"/>
</dbReference>
<dbReference type="SUPFAM" id="SSF49265">
    <property type="entry name" value="Fibronectin type III"/>
    <property type="match status" value="1"/>
</dbReference>
<dbReference type="Pfam" id="PF09327">
    <property type="entry name" value="Phage_Tail_Tip"/>
    <property type="match status" value="1"/>
</dbReference>
<gene>
    <name evidence="5" type="ORF">SAMN05216272_105300</name>
</gene>
<dbReference type="InterPro" id="IPR013783">
    <property type="entry name" value="Ig-like_fold"/>
</dbReference>
<dbReference type="InterPro" id="IPR036116">
    <property type="entry name" value="FN3_sf"/>
</dbReference>
<accession>A0A1G8HKV9</accession>
<dbReference type="PANTHER" id="PTHR36251">
    <property type="entry name" value="FELS-1 PROPHAGE HOST SPECIFICITY PROTEIN-RELATED"/>
    <property type="match status" value="1"/>
</dbReference>
<organism evidence="5 6">
    <name type="scientific">Pseudomonas panipatensis</name>
    <dbReference type="NCBI Taxonomy" id="428992"/>
    <lineage>
        <taxon>Bacteria</taxon>
        <taxon>Pseudomonadati</taxon>
        <taxon>Pseudomonadota</taxon>
        <taxon>Gammaproteobacteria</taxon>
        <taxon>Pseudomonadales</taxon>
        <taxon>Pseudomonadaceae</taxon>
        <taxon>Pseudomonas</taxon>
    </lineage>
</organism>
<feature type="domain" description="Tip attachment protein J" evidence="3">
    <location>
        <begin position="339"/>
        <end position="501"/>
    </location>
</feature>
<evidence type="ECO:0000259" key="3">
    <source>
        <dbReference type="Pfam" id="PF13550"/>
    </source>
</evidence>
<dbReference type="RefSeq" id="WP_090263211.1">
    <property type="nucleotide sequence ID" value="NZ_FNDS01000005.1"/>
</dbReference>
<dbReference type="STRING" id="428992.SAMN05216272_105300"/>
<dbReference type="OrthoDB" id="109844at2"/>
<dbReference type="Gene3D" id="2.60.40.10">
    <property type="entry name" value="Immunoglobulins"/>
    <property type="match status" value="1"/>
</dbReference>
<sequence>MTAMITGHKGGSSNPRTPVEAPDSVQSIARAKILLALGEGEFDGLVGARDIYLDGTPLQAADGTENFPGVKWEFRPGSVDQTYIQGIPSIDNEIAVGVVLTSATPWVRAVSNLQLSAVRVRLGWPALQQQKDNGDVVGYTIDYAIDLSTNGGAYQQVLTASLNAKTTTLYERSHRIDLPAATSGWQIRVRRLTANQNNNRIADTMQVQAITEVIDAKLRYPNTALLYVEFDASQFQSIPQVSVDANGRRVQVPANYDPATRTYVGAWDGSFKQAFTTNPAWHFYDIVLNKRFGLGRRIDATMLNKWSLYRIAQYCDVLVSDGKGGQEPRFTCNMYIQSRADAWQVLSDMAAIFRGMTYWSGSELVVDADMPEDDAYRFSPSNVIGGRFSYTSSSHRDRHTLALVNWDNPANNYQSETRPVPNLRAQARYGIVPLEMTAIGCVSASEADRRGQWALLTEELEKDQVTFQTSIEARGLGPGKIISVADPVRSGKAIGGRIIAVSARVVTVDRDIQAVPGDRLLVNLPNGTAEARTIQSVAGRLVTVTANFSQALLPQLQWQLESDGLAVQRFRILSITRPAPGIHEITALQHVASKFDAIDNGTRIELPPITVIPPSVQAPPSNILLTSSVSTAQGLAVTKMTISWAAAPKAVGYEVQWRKDSGNWVSVPRTGGLSVDVDGIYAGRYLARVRALSVMDVASVWATGVDTQLSGKTTPPPVLAFLRTTSGPWKIKLDWGFPAGAEDTAFTELQQSTTPGGSEQTATALGLFAYPTDTHTVMPMPAGARLAFRGRLIDRTGNVGAWSAWVDGITSSDASEYNELITKEYVESALGQAFFDQIDQIQVDVDQLMGQYYDPGKAYAKGDIIRQGDRLYQATKAVPVNTPPPNVAYWIDVGQAVESANGLALQVQQNSADIQSLDGKVTASASQMSALVAAYRNDNGEGELQDALRGASSVAQIVRESQVRATDSQAMAKSVEQVSASTATNTGTIQQVSRVLTDVNTGVQAMWSVKLSVSQNGQKYAAGFQLGFDGGTTLSTMAFQADRFLFFNSSSGQTVAPVSIVGGQMFINSAMIQDASITNAKIGDVIQSNALGSNGQPLWQLNKAGSFLLNSAGGGGRMQLTAEALKVFDGNGVRRVQLGNLDA</sequence>
<evidence type="ECO:0000256" key="1">
    <source>
        <dbReference type="SAM" id="MobiDB-lite"/>
    </source>
</evidence>
<dbReference type="PANTHER" id="PTHR36251:SF2">
    <property type="entry name" value="GIFSY-2 PROPHAGE HOST SPECIFICITY PROTEIN J, PHAGE LAMBDA"/>
    <property type="match status" value="1"/>
</dbReference>
<dbReference type="InterPro" id="IPR032876">
    <property type="entry name" value="J_dom"/>
</dbReference>
<name>A0A1G8HKV9_9PSED</name>
<dbReference type="Proteomes" id="UP000199636">
    <property type="component" value="Unassembled WGS sequence"/>
</dbReference>
<feature type="domain" description="Tip attachment protein J HDII-ins2" evidence="4">
    <location>
        <begin position="91"/>
        <end position="216"/>
    </location>
</feature>
<dbReference type="InterPro" id="IPR015406">
    <property type="entry name" value="GpJ_CSF"/>
</dbReference>
<evidence type="ECO:0000313" key="5">
    <source>
        <dbReference type="EMBL" id="SDI07308.1"/>
    </source>
</evidence>
<dbReference type="AlphaFoldDB" id="A0A1G8HKV9"/>
<dbReference type="InterPro" id="IPR053171">
    <property type="entry name" value="Viral_Tip_Attach_Protein"/>
</dbReference>
<dbReference type="InterPro" id="IPR055385">
    <property type="entry name" value="GpJ_HDII-ins2"/>
</dbReference>
<protein>
    <submittedName>
        <fullName evidence="5">Phage-related protein, tail component</fullName>
    </submittedName>
</protein>
<dbReference type="Pfam" id="PF13550">
    <property type="entry name" value="Phage-tail_3"/>
    <property type="match status" value="1"/>
</dbReference>
<evidence type="ECO:0000259" key="4">
    <source>
        <dbReference type="Pfam" id="PF24801"/>
    </source>
</evidence>
<proteinExistence type="predicted"/>
<evidence type="ECO:0000259" key="2">
    <source>
        <dbReference type="Pfam" id="PF09327"/>
    </source>
</evidence>
<reference evidence="6" key="1">
    <citation type="submission" date="2016-10" db="EMBL/GenBank/DDBJ databases">
        <authorList>
            <person name="Varghese N."/>
            <person name="Submissions S."/>
        </authorList>
    </citation>
    <scope>NUCLEOTIDE SEQUENCE [LARGE SCALE GENOMIC DNA]</scope>
    <source>
        <strain evidence="6">CCM 7469</strain>
    </source>
</reference>
<feature type="domain" description="Tip attachment protein J central straight fiber" evidence="2">
    <location>
        <begin position="988"/>
        <end position="1120"/>
    </location>
</feature>
<dbReference type="Pfam" id="PF24801">
    <property type="entry name" value="FNIII-A_GpJ"/>
    <property type="match status" value="1"/>
</dbReference>